<evidence type="ECO:0000256" key="1">
    <source>
        <dbReference type="SAM" id="MobiDB-lite"/>
    </source>
</evidence>
<dbReference type="Proteomes" id="UP001296873">
    <property type="component" value="Unassembled WGS sequence"/>
</dbReference>
<keyword evidence="3" id="KW-1185">Reference proteome</keyword>
<name>A0ABS1DIC0_9PROT</name>
<evidence type="ECO:0000313" key="3">
    <source>
        <dbReference type="Proteomes" id="UP001296873"/>
    </source>
</evidence>
<feature type="compositionally biased region" description="Basic and acidic residues" evidence="1">
    <location>
        <begin position="338"/>
        <end position="347"/>
    </location>
</feature>
<feature type="compositionally biased region" description="Basic residues" evidence="1">
    <location>
        <begin position="348"/>
        <end position="362"/>
    </location>
</feature>
<dbReference type="RefSeq" id="WP_200341587.1">
    <property type="nucleotide sequence ID" value="NZ_NRRL01000043.1"/>
</dbReference>
<evidence type="ECO:0000313" key="2">
    <source>
        <dbReference type="EMBL" id="MBK1669258.1"/>
    </source>
</evidence>
<reference evidence="2 3" key="1">
    <citation type="journal article" date="2020" name="Microorganisms">
        <title>Osmotic Adaptation and Compatible Solute Biosynthesis of Phototrophic Bacteria as Revealed from Genome Analyses.</title>
        <authorList>
            <person name="Imhoff J.F."/>
            <person name="Rahn T."/>
            <person name="Kunzel S."/>
            <person name="Keller A."/>
            <person name="Neulinger S.C."/>
        </authorList>
    </citation>
    <scope>NUCLEOTIDE SEQUENCE [LARGE SCALE GENOMIC DNA]</scope>
    <source>
        <strain evidence="2 3">DSM 9895</strain>
    </source>
</reference>
<feature type="region of interest" description="Disordered" evidence="1">
    <location>
        <begin position="337"/>
        <end position="368"/>
    </location>
</feature>
<accession>A0ABS1DIC0</accession>
<proteinExistence type="predicted"/>
<dbReference type="EMBL" id="NRRL01000043">
    <property type="protein sequence ID" value="MBK1669258.1"/>
    <property type="molecule type" value="Genomic_DNA"/>
</dbReference>
<evidence type="ECO:0008006" key="4">
    <source>
        <dbReference type="Google" id="ProtNLM"/>
    </source>
</evidence>
<sequence>MQYEEYEDGCSPEAPSFIKLTPDGNQLLIWEDLPGGERRHAKWSLDDAYIIATEAGYRVENLEALRSVTERDRSLEADLTTMKWFDYRYLTPAAATRLFAATYTDCYRRIWREQFDKDEAALKRPLRNDDPFRVVGPELTNLWRARQWADGLAYPYDFFIHTTFQFARKRGYKRPPLPNQLFGAKMIPKLTPALAMAWRRSMESRARYGTSANYRNENYCGDPAQDAHHAHILNLLRAKGPRPLDIRRFVFDERLLPEQRAVAEFGRELVERGRAQVPTLEEPPVYRKIKATALKPGCYGLPGADQGDWPCTACRFRVACRRSADLVSQTAAEVWGTDDPRAADHRAKAAARKRKERARKRASAAATR</sequence>
<protein>
    <recommendedName>
        <fullName evidence="4">PD-(D/E)XK endonuclease-like domain-containing protein</fullName>
    </recommendedName>
</protein>
<gene>
    <name evidence="2" type="ORF">CKO28_14570</name>
</gene>
<organism evidence="2 3">
    <name type="scientific">Rhodovibrio sodomensis</name>
    <dbReference type="NCBI Taxonomy" id="1088"/>
    <lineage>
        <taxon>Bacteria</taxon>
        <taxon>Pseudomonadati</taxon>
        <taxon>Pseudomonadota</taxon>
        <taxon>Alphaproteobacteria</taxon>
        <taxon>Rhodospirillales</taxon>
        <taxon>Rhodovibrionaceae</taxon>
        <taxon>Rhodovibrio</taxon>
    </lineage>
</organism>
<comment type="caution">
    <text evidence="2">The sequence shown here is derived from an EMBL/GenBank/DDBJ whole genome shotgun (WGS) entry which is preliminary data.</text>
</comment>